<evidence type="ECO:0000313" key="3">
    <source>
        <dbReference type="EMBL" id="ALV06453.1"/>
    </source>
</evidence>
<name>A0A0U3DZY5_9BURK</name>
<evidence type="ECO:0000256" key="2">
    <source>
        <dbReference type="SAM" id="SignalP"/>
    </source>
</evidence>
<sequence length="86" mass="9054" precursor="true">MRIAVAIAMPMLILSACATNEPAKTDTNPPVAQTRQCERGESQTGSMLAKRVCGPAPTEEERRRLAEEAARMARPTSGGRATGGGN</sequence>
<dbReference type="RefSeq" id="WP_058934736.1">
    <property type="nucleotide sequence ID" value="NZ_CP013729.1"/>
</dbReference>
<dbReference type="PROSITE" id="PS51257">
    <property type="entry name" value="PROKAR_LIPOPROTEIN"/>
    <property type="match status" value="1"/>
</dbReference>
<gene>
    <name evidence="3" type="ORF">RD2015_1977</name>
</gene>
<dbReference type="EMBL" id="CP013729">
    <property type="protein sequence ID" value="ALV06453.1"/>
    <property type="molecule type" value="Genomic_DNA"/>
</dbReference>
<keyword evidence="4" id="KW-1185">Reference proteome</keyword>
<feature type="signal peptide" evidence="2">
    <location>
        <begin position="1"/>
        <end position="18"/>
    </location>
</feature>
<keyword evidence="2" id="KW-0732">Signal</keyword>
<proteinExistence type="predicted"/>
<dbReference type="KEGG" id="rdp:RD2015_1977"/>
<dbReference type="AlphaFoldDB" id="A0A0U3DZY5"/>
<evidence type="ECO:0000256" key="1">
    <source>
        <dbReference type="SAM" id="MobiDB-lite"/>
    </source>
</evidence>
<protein>
    <submittedName>
        <fullName evidence="3">Uncharacterized protein</fullName>
    </submittedName>
</protein>
<organism evidence="3 4">
    <name type="scientific">Roseateles depolymerans</name>
    <dbReference type="NCBI Taxonomy" id="76731"/>
    <lineage>
        <taxon>Bacteria</taxon>
        <taxon>Pseudomonadati</taxon>
        <taxon>Pseudomonadota</taxon>
        <taxon>Betaproteobacteria</taxon>
        <taxon>Burkholderiales</taxon>
        <taxon>Sphaerotilaceae</taxon>
        <taxon>Roseateles</taxon>
    </lineage>
</organism>
<feature type="compositionally biased region" description="Basic and acidic residues" evidence="1">
    <location>
        <begin position="59"/>
        <end position="71"/>
    </location>
</feature>
<reference evidence="3 4" key="1">
    <citation type="submission" date="2015-12" db="EMBL/GenBank/DDBJ databases">
        <title>Complete genome of Roseateles depolymerans KCTC 42856.</title>
        <authorList>
            <person name="Kim K.M."/>
        </authorList>
    </citation>
    <scope>NUCLEOTIDE SEQUENCE [LARGE SCALE GENOMIC DNA]</scope>
    <source>
        <strain evidence="3 4">KCTC 42856</strain>
    </source>
</reference>
<dbReference type="Proteomes" id="UP000060699">
    <property type="component" value="Chromosome"/>
</dbReference>
<dbReference type="STRING" id="76731.RD2015_1977"/>
<evidence type="ECO:0000313" key="4">
    <source>
        <dbReference type="Proteomes" id="UP000060699"/>
    </source>
</evidence>
<accession>A0A0U3DZY5</accession>
<feature type="chain" id="PRO_5043982885" evidence="2">
    <location>
        <begin position="19"/>
        <end position="86"/>
    </location>
</feature>
<feature type="region of interest" description="Disordered" evidence="1">
    <location>
        <begin position="38"/>
        <end position="86"/>
    </location>
</feature>